<keyword evidence="4" id="KW-1185">Reference proteome</keyword>
<dbReference type="InParanoid" id="E9ABZ3"/>
<dbReference type="HOGENOM" id="CLU_1436983_0_0_1"/>
<feature type="compositionally biased region" description="Low complexity" evidence="1">
    <location>
        <begin position="1"/>
        <end position="40"/>
    </location>
</feature>
<name>E9ABZ3_LEIMA</name>
<evidence type="ECO:0000259" key="2">
    <source>
        <dbReference type="PROSITE" id="PS50829"/>
    </source>
</evidence>
<sequence>MKRARSPSADSTVSASAPSAASLSSTAVFDRSPSSSSSLSAVEENEEPTARPLLSILEPVLAQLKEGELFADALRRYSKENAAAFEALAQLHQEAMAQHEFVMMRMTREAILLRALEEARRTSTTLPHVWMMRWKAKPTVQHGPFTDDAIQQWGRDGYFGKKEAELRDINGVGKSWRPALSVAHGPCVA</sequence>
<evidence type="ECO:0000313" key="4">
    <source>
        <dbReference type="Proteomes" id="UP000000542"/>
    </source>
</evidence>
<reference evidence="3 4" key="3">
    <citation type="journal article" date="2011" name="Genome Res.">
        <title>Chromosome and gene copy number variation allow major structural change between species and strains of Leishmania.</title>
        <authorList>
            <person name="Rogers M.B."/>
            <person name="Hilley J.D."/>
            <person name="Dickens N.J."/>
            <person name="Wilkes J."/>
            <person name="Bates P.A."/>
            <person name="Depledge D.P."/>
            <person name="Harris D."/>
            <person name="Her Y."/>
            <person name="Herzyk P."/>
            <person name="Imamura H."/>
            <person name="Otto T.D."/>
            <person name="Sanders M."/>
            <person name="Seeger K."/>
            <person name="Dujardin J.C."/>
            <person name="Berriman M."/>
            <person name="Smith D.F."/>
            <person name="Hertz-Fowler C."/>
            <person name="Mottram J.C."/>
        </authorList>
    </citation>
    <scope>NUCLEOTIDE SEQUENCE [LARGE SCALE GENOMIC DNA]</scope>
    <source>
        <strain evidence="4">MHOM/IL/81/Friedlin</strain>
    </source>
</reference>
<organism evidence="3 4">
    <name type="scientific">Leishmania major</name>
    <dbReference type="NCBI Taxonomy" id="5664"/>
    <lineage>
        <taxon>Eukaryota</taxon>
        <taxon>Discoba</taxon>
        <taxon>Euglenozoa</taxon>
        <taxon>Kinetoplastea</taxon>
        <taxon>Metakinetoplastina</taxon>
        <taxon>Trypanosomatida</taxon>
        <taxon>Trypanosomatidae</taxon>
        <taxon>Leishmaniinae</taxon>
        <taxon>Leishmania</taxon>
    </lineage>
</organism>
<dbReference type="Proteomes" id="UP000000542">
    <property type="component" value="Chromosome 1"/>
</dbReference>
<evidence type="ECO:0000256" key="1">
    <source>
        <dbReference type="SAM" id="MobiDB-lite"/>
    </source>
</evidence>
<reference evidence="4" key="1">
    <citation type="journal article" date="1999" name="Proc. Natl. Acad. Sci. U.S.A.">
        <title>Leishmania major Friedlin chromosome 1 has an unusual distribution of protein-coding genes.</title>
        <authorList>
            <person name="Myler P.J."/>
            <person name="Audleman L."/>
            <person name="deVos T."/>
            <person name="Hixson G."/>
            <person name="Kiser P."/>
            <person name="Lemley C."/>
            <person name="Magness C."/>
            <person name="Rickel E."/>
            <person name="Sisk E."/>
            <person name="Sunkin S."/>
            <person name="Swartzell S."/>
            <person name="Westlake T."/>
            <person name="Bastien P."/>
            <person name="Fu G."/>
            <person name="Ivens A."/>
            <person name="Stuart K."/>
        </authorList>
    </citation>
    <scope>NUCLEOTIDE SEQUENCE [LARGE SCALE GENOMIC DNA]</scope>
    <source>
        <strain evidence="4">MHOM/IL/81/Friedlin</strain>
    </source>
</reference>
<reference evidence="3 4" key="2">
    <citation type="journal article" date="2005" name="Science">
        <title>The genome of the kinetoplastid parasite, Leishmania major.</title>
        <authorList>
            <person name="Ivens A.C."/>
            <person name="Peacock C.S."/>
            <person name="Worthey E.A."/>
            <person name="Murphy L."/>
            <person name="Aggarwal G."/>
            <person name="Berriman M."/>
            <person name="Sisk E."/>
            <person name="Rajandream M.A."/>
            <person name="Adlem E."/>
            <person name="Aert R."/>
            <person name="Anupama A."/>
            <person name="Apostolou Z."/>
            <person name="Attipoe P."/>
            <person name="Bason N."/>
            <person name="Bauser C."/>
            <person name="Beck A."/>
            <person name="Beverley S.M."/>
            <person name="Bianchettin G."/>
            <person name="Borzym K."/>
            <person name="Bothe G."/>
            <person name="Bruschi C.V."/>
            <person name="Collins M."/>
            <person name="Cadag E."/>
            <person name="Ciarloni L."/>
            <person name="Clayton C."/>
            <person name="Coulson R.M."/>
            <person name="Cronin A."/>
            <person name="Cruz A.K."/>
            <person name="Davies R.M."/>
            <person name="De Gaudenzi J."/>
            <person name="Dobson D.E."/>
            <person name="Duesterhoeft A."/>
            <person name="Fazelina G."/>
            <person name="Fosker N."/>
            <person name="Frasch A.C."/>
            <person name="Fraser A."/>
            <person name="Fuchs M."/>
            <person name="Gabel C."/>
            <person name="Goble A."/>
            <person name="Goffeau A."/>
            <person name="Harris D."/>
            <person name="Hertz-Fowler C."/>
            <person name="Hilbert H."/>
            <person name="Horn D."/>
            <person name="Huang Y."/>
            <person name="Klages S."/>
            <person name="Knights A."/>
            <person name="Kube M."/>
            <person name="Larke N."/>
            <person name="Litvin L."/>
            <person name="Lord A."/>
            <person name="Louie T."/>
            <person name="Marra M."/>
            <person name="Masuy D."/>
            <person name="Matthews K."/>
            <person name="Michaeli S."/>
            <person name="Mottram J.C."/>
            <person name="Muller-Auer S."/>
            <person name="Munden H."/>
            <person name="Nelson S."/>
            <person name="Norbertczak H."/>
            <person name="Oliver K."/>
            <person name="O'neil S."/>
            <person name="Pentony M."/>
            <person name="Pohl T.M."/>
            <person name="Price C."/>
            <person name="Purnelle B."/>
            <person name="Quail M.A."/>
            <person name="Rabbinowitsch E."/>
            <person name="Reinhardt R."/>
            <person name="Rieger M."/>
            <person name="Rinta J."/>
            <person name="Robben J."/>
            <person name="Robertson L."/>
            <person name="Ruiz J.C."/>
            <person name="Rutter S."/>
            <person name="Saunders D."/>
            <person name="Schafer M."/>
            <person name="Schein J."/>
            <person name="Schwartz D.C."/>
            <person name="Seeger K."/>
            <person name="Seyler A."/>
            <person name="Sharp S."/>
            <person name="Shin H."/>
            <person name="Sivam D."/>
            <person name="Squares R."/>
            <person name="Squares S."/>
            <person name="Tosato V."/>
            <person name="Vogt C."/>
            <person name="Volckaert G."/>
            <person name="Wambutt R."/>
            <person name="Warren T."/>
            <person name="Wedler H."/>
            <person name="Woodward J."/>
            <person name="Zhou S."/>
            <person name="Zimmermann W."/>
            <person name="Smith D.F."/>
            <person name="Blackwell J.M."/>
            <person name="Stuart K.D."/>
            <person name="Barrell B."/>
            <person name="Myler P.J."/>
        </authorList>
    </citation>
    <scope>NUCLEOTIDE SEQUENCE [LARGE SCALE GENOMIC DNA]</scope>
    <source>
        <strain evidence="4">MHOM/IL/81/Friedlin</strain>
    </source>
</reference>
<proteinExistence type="predicted"/>
<dbReference type="VEuPathDB" id="TriTrypDB:LMJSD75_010005400"/>
<accession>E9ABZ3</accession>
<dbReference type="eggNOG" id="ENOG502SM7T">
    <property type="taxonomic scope" value="Eukaryota"/>
</dbReference>
<dbReference type="InterPro" id="IPR003169">
    <property type="entry name" value="GYF"/>
</dbReference>
<dbReference type="RefSeq" id="XP_003721524.1">
    <property type="nucleotide sequence ID" value="XM_003721476.1"/>
</dbReference>
<gene>
    <name evidence="3" type="ORF">LMJF_01_0040</name>
</gene>
<dbReference type="SUPFAM" id="SSF55277">
    <property type="entry name" value="GYF domain"/>
    <property type="match status" value="1"/>
</dbReference>
<dbReference type="VEuPathDB" id="TriTrypDB:LMJFC_010005400"/>
<dbReference type="VEuPathDB" id="TriTrypDB:LmjF.01.0040"/>
<protein>
    <recommendedName>
        <fullName evidence="2">GYF domain-containing protein</fullName>
    </recommendedName>
</protein>
<dbReference type="VEuPathDB" id="TriTrypDB:LMJLV39_010005300"/>
<feature type="domain" description="GYF" evidence="2">
    <location>
        <begin position="127"/>
        <end position="181"/>
    </location>
</feature>
<dbReference type="PROSITE" id="PS50829">
    <property type="entry name" value="GYF"/>
    <property type="match status" value="1"/>
</dbReference>
<dbReference type="GeneID" id="12983097"/>
<evidence type="ECO:0000313" key="3">
    <source>
        <dbReference type="EMBL" id="CBZ11807.1"/>
    </source>
</evidence>
<dbReference type="InterPro" id="IPR035445">
    <property type="entry name" value="GYF-like_dom_sf"/>
</dbReference>
<dbReference type="AlphaFoldDB" id="E9ABZ3"/>
<dbReference type="OMA" id="MMRMTRE"/>
<feature type="region of interest" description="Disordered" evidence="1">
    <location>
        <begin position="1"/>
        <end position="48"/>
    </location>
</feature>
<dbReference type="EMBL" id="FR796397">
    <property type="protein sequence ID" value="CBZ11807.1"/>
    <property type="molecule type" value="Genomic_DNA"/>
</dbReference>
<dbReference type="KEGG" id="lma:LMJF_01_0040"/>